<evidence type="ECO:0000313" key="2">
    <source>
        <dbReference type="EMBL" id="CAI8862903.1"/>
    </source>
</evidence>
<reference evidence="2" key="1">
    <citation type="submission" date="2023-03" db="EMBL/GenBank/DDBJ databases">
        <authorList>
            <person name="Pearce D."/>
        </authorList>
    </citation>
    <scope>NUCLEOTIDE SEQUENCE</scope>
    <source>
        <strain evidence="2">Mc</strain>
    </source>
</reference>
<dbReference type="InterPro" id="IPR007329">
    <property type="entry name" value="FMN-bd"/>
</dbReference>
<dbReference type="RefSeq" id="WP_333687875.1">
    <property type="nucleotide sequence ID" value="NZ_DAIONT010000011.1"/>
</dbReference>
<gene>
    <name evidence="2" type="ORF">MCNOR_2719</name>
</gene>
<sequence>MHSQFCVSRGESGQGKVGFFAALLTGVCLLGVMPSACATVYHSQEEAFELAFGTGVSVTAEPVFLTDEQIAAVEREARVKLDSGLFTFYTAERDGKSLGFAAIESHTVRTQPESLLIVLSPTGEVGRVEVLAFHEPPEYQPAARWFELMKGRTIEQLIPGNGIDAVSGATLSSVAALASVRKVKAIFRQAHPAGGE</sequence>
<evidence type="ECO:0000313" key="3">
    <source>
        <dbReference type="Proteomes" id="UP001158598"/>
    </source>
</evidence>
<dbReference type="SMART" id="SM00900">
    <property type="entry name" value="FMN_bind"/>
    <property type="match status" value="1"/>
</dbReference>
<feature type="domain" description="FMN-binding" evidence="1">
    <location>
        <begin position="102"/>
        <end position="187"/>
    </location>
</feature>
<evidence type="ECO:0000259" key="1">
    <source>
        <dbReference type="SMART" id="SM00900"/>
    </source>
</evidence>
<proteinExistence type="predicted"/>
<accession>A0AA35V221</accession>
<protein>
    <submittedName>
        <fullName evidence="2">FMN_bind domain-containing protein</fullName>
    </submittedName>
</protein>
<dbReference type="GO" id="GO:0010181">
    <property type="term" value="F:FMN binding"/>
    <property type="evidence" value="ECO:0007669"/>
    <property type="project" value="InterPro"/>
</dbReference>
<dbReference type="EMBL" id="OX458332">
    <property type="protein sequence ID" value="CAI8862903.1"/>
    <property type="molecule type" value="Genomic_DNA"/>
</dbReference>
<dbReference type="Proteomes" id="UP001158598">
    <property type="component" value="Chromosome"/>
</dbReference>
<organism evidence="2 3">
    <name type="scientific">Methylococcus capsulatus</name>
    <dbReference type="NCBI Taxonomy" id="414"/>
    <lineage>
        <taxon>Bacteria</taxon>
        <taxon>Pseudomonadati</taxon>
        <taxon>Pseudomonadota</taxon>
        <taxon>Gammaproteobacteria</taxon>
        <taxon>Methylococcales</taxon>
        <taxon>Methylococcaceae</taxon>
        <taxon>Methylococcus</taxon>
    </lineage>
</organism>
<name>A0AA35V221_METCP</name>
<dbReference type="Pfam" id="PF04205">
    <property type="entry name" value="FMN_bind"/>
    <property type="match status" value="1"/>
</dbReference>
<dbReference type="GO" id="GO:0016020">
    <property type="term" value="C:membrane"/>
    <property type="evidence" value="ECO:0007669"/>
    <property type="project" value="InterPro"/>
</dbReference>
<dbReference type="AlphaFoldDB" id="A0AA35V221"/>